<evidence type="ECO:0000313" key="3">
    <source>
        <dbReference type="Proteomes" id="UP000183974"/>
    </source>
</evidence>
<accession>A0A1M6YU65</accession>
<evidence type="ECO:0000313" key="2">
    <source>
        <dbReference type="EMBL" id="SHL21788.1"/>
    </source>
</evidence>
<feature type="region of interest" description="Disordered" evidence="1">
    <location>
        <begin position="1"/>
        <end position="22"/>
    </location>
</feature>
<proteinExistence type="predicted"/>
<dbReference type="Proteomes" id="UP000183974">
    <property type="component" value="Unassembled WGS sequence"/>
</dbReference>
<reference evidence="2 3" key="1">
    <citation type="submission" date="2016-11" db="EMBL/GenBank/DDBJ databases">
        <authorList>
            <person name="Jaros S."/>
            <person name="Januszkiewicz K."/>
            <person name="Wedrychowicz H."/>
        </authorList>
    </citation>
    <scope>NUCLEOTIDE SEQUENCE [LARGE SCALE GENOMIC DNA]</scope>
    <source>
        <strain evidence="2 3">DSM 29589</strain>
    </source>
</reference>
<protein>
    <submittedName>
        <fullName evidence="2">Uncharacterized protein</fullName>
    </submittedName>
</protein>
<gene>
    <name evidence="2" type="ORF">SAMN05444398_1011036</name>
</gene>
<name>A0A1M6YU65_9RHOB</name>
<sequence>MPAAAQHEILVPAAPTGPEKDSDEWNINIRDEKHAALVTGGIQELGTAAPHSLADLGMNVAVMHLGGGDSADAFDTETGMPVFEWGVAD</sequence>
<dbReference type="AlphaFoldDB" id="A0A1M6YU65"/>
<evidence type="ECO:0000256" key="1">
    <source>
        <dbReference type="SAM" id="MobiDB-lite"/>
    </source>
</evidence>
<organism evidence="2 3">
    <name type="scientific">Roseovarius pacificus</name>
    <dbReference type="NCBI Taxonomy" id="337701"/>
    <lineage>
        <taxon>Bacteria</taxon>
        <taxon>Pseudomonadati</taxon>
        <taxon>Pseudomonadota</taxon>
        <taxon>Alphaproteobacteria</taxon>
        <taxon>Rhodobacterales</taxon>
        <taxon>Roseobacteraceae</taxon>
        <taxon>Roseovarius</taxon>
    </lineage>
</organism>
<dbReference type="EMBL" id="FRBR01000001">
    <property type="protein sequence ID" value="SHL21788.1"/>
    <property type="molecule type" value="Genomic_DNA"/>
</dbReference>
<dbReference type="STRING" id="337701.SAMN05444398_1011036"/>
<keyword evidence="3" id="KW-1185">Reference proteome</keyword>
<dbReference type="RefSeq" id="WP_073033447.1">
    <property type="nucleotide sequence ID" value="NZ_BMLR01000001.1"/>
</dbReference>